<dbReference type="SUPFAM" id="SSF47413">
    <property type="entry name" value="lambda repressor-like DNA-binding domains"/>
    <property type="match status" value="1"/>
</dbReference>
<accession>A0A0H3DAM0</accession>
<evidence type="ECO:0000259" key="1">
    <source>
        <dbReference type="PROSITE" id="PS50943"/>
    </source>
</evidence>
<protein>
    <submittedName>
        <fullName evidence="2">XRE family transcriptional regulator</fullName>
    </submittedName>
</protein>
<proteinExistence type="predicted"/>
<dbReference type="InterPro" id="IPR010982">
    <property type="entry name" value="Lambda_DNA-bd_dom_sf"/>
</dbReference>
<dbReference type="Pfam" id="PF19054">
    <property type="entry name" value="DUF5753"/>
    <property type="match status" value="1"/>
</dbReference>
<dbReference type="PROSITE" id="PS50943">
    <property type="entry name" value="HTH_CROC1"/>
    <property type="match status" value="1"/>
</dbReference>
<evidence type="ECO:0000313" key="2">
    <source>
        <dbReference type="EMBL" id="ADJ47696.1"/>
    </source>
</evidence>
<dbReference type="InterPro" id="IPR001387">
    <property type="entry name" value="Cro/C1-type_HTH"/>
</dbReference>
<gene>
    <name evidence="2" type="ordered locus">AMED_5955</name>
</gene>
<organism evidence="2 3">
    <name type="scientific">Amycolatopsis mediterranei (strain U-32)</name>
    <dbReference type="NCBI Taxonomy" id="749927"/>
    <lineage>
        <taxon>Bacteria</taxon>
        <taxon>Bacillati</taxon>
        <taxon>Actinomycetota</taxon>
        <taxon>Actinomycetes</taxon>
        <taxon>Pseudonocardiales</taxon>
        <taxon>Pseudonocardiaceae</taxon>
        <taxon>Amycolatopsis</taxon>
    </lineage>
</organism>
<dbReference type="Pfam" id="PF01381">
    <property type="entry name" value="HTH_3"/>
    <property type="match status" value="1"/>
</dbReference>
<dbReference type="CDD" id="cd00093">
    <property type="entry name" value="HTH_XRE"/>
    <property type="match status" value="1"/>
</dbReference>
<reference evidence="2 3" key="1">
    <citation type="journal article" date="2010" name="Cell Res.">
        <title>Complete genome sequence of the rifamycin SV-producing Amycolatopsis mediterranei U32 revealed its genetic characteristics in phylogeny and metabolism.</title>
        <authorList>
            <person name="Zhao W."/>
            <person name="Zhong Y."/>
            <person name="Yuan H."/>
            <person name="Wang J."/>
            <person name="Zheng H."/>
            <person name="Wang Y."/>
            <person name="Cen X."/>
            <person name="Xu F."/>
            <person name="Bai J."/>
            <person name="Han X."/>
            <person name="Lu G."/>
            <person name="Zhu Y."/>
            <person name="Shao Z."/>
            <person name="Yan H."/>
            <person name="Li C."/>
            <person name="Peng N."/>
            <person name="Zhang Z."/>
            <person name="Zhang Y."/>
            <person name="Lin W."/>
            <person name="Fan Y."/>
            <person name="Qin Z."/>
            <person name="Hu Y."/>
            <person name="Zhu B."/>
            <person name="Wang S."/>
            <person name="Ding X."/>
            <person name="Zhao G.P."/>
        </authorList>
    </citation>
    <scope>NUCLEOTIDE SEQUENCE [LARGE SCALE GENOMIC DNA]</scope>
    <source>
        <strain evidence="3">U-32</strain>
    </source>
</reference>
<dbReference type="EMBL" id="CP002000">
    <property type="protein sequence ID" value="ADJ47696.1"/>
    <property type="molecule type" value="Genomic_DNA"/>
</dbReference>
<evidence type="ECO:0000313" key="3">
    <source>
        <dbReference type="Proteomes" id="UP000000328"/>
    </source>
</evidence>
<dbReference type="Gene3D" id="1.10.260.40">
    <property type="entry name" value="lambda repressor-like DNA-binding domains"/>
    <property type="match status" value="1"/>
</dbReference>
<sequence>MRQLARKIGVHAQELSNWEYGKRIPKVEQVALLMGALVVEPGERARLLDLARSAHEPSWLEKRVPGVAPSVSSYAEHERAATAIFDWEPAVIPGLFQTPDYIRALLSGQEQPDQIERIVHARMARREVLARYHPLDYHVVVGEGALRAEVGGVPVMAEQLQHLLHVSMRRNIRLQVLPVRASAQAITHNFGVLEFEALPAIVFVELYRASAYLYDADQVASYRAAAKTMAASAMDEHESGEFIREVIADLGEAA</sequence>
<name>A0A0H3DAM0_AMYMU</name>
<dbReference type="HOGENOM" id="CLU_055817_1_0_11"/>
<dbReference type="AlphaFoldDB" id="A0A0H3DAM0"/>
<dbReference type="InterPro" id="IPR043917">
    <property type="entry name" value="DUF5753"/>
</dbReference>
<dbReference type="eggNOG" id="COG1396">
    <property type="taxonomic scope" value="Bacteria"/>
</dbReference>
<dbReference type="PATRIC" id="fig|749927.5.peg.6194"/>
<dbReference type="OrthoDB" id="2991476at2"/>
<dbReference type="Proteomes" id="UP000000328">
    <property type="component" value="Chromosome"/>
</dbReference>
<dbReference type="GO" id="GO:0003677">
    <property type="term" value="F:DNA binding"/>
    <property type="evidence" value="ECO:0007669"/>
    <property type="project" value="InterPro"/>
</dbReference>
<dbReference type="KEGG" id="amd:AMED_5955"/>
<feature type="domain" description="HTH cro/C1-type" evidence="1">
    <location>
        <begin position="1"/>
        <end position="44"/>
    </location>
</feature>